<dbReference type="GeneID" id="36494092"/>
<name>A0A2P1L4V0_ANTAG</name>
<keyword evidence="1" id="KW-0812">Transmembrane</keyword>
<dbReference type="EMBL" id="MG029262">
    <property type="protein sequence ID" value="AVP12837.1"/>
    <property type="molecule type" value="Genomic_DNA"/>
</dbReference>
<feature type="transmembrane region" description="Helical" evidence="1">
    <location>
        <begin position="122"/>
        <end position="148"/>
    </location>
</feature>
<reference evidence="2" key="1">
    <citation type="journal article" date="2018" name="Bryologist">
        <title>Complete mitochondrial genome sequence of Anthoceros angustus: conservative evolution of the mitogenomes in hornworts.</title>
        <authorList>
            <person name="Dong S."/>
            <person name="Xue J."/>
            <person name="Zhang S."/>
            <person name="Zhang L."/>
            <person name="Wu H."/>
            <person name="Chen Z."/>
            <person name="Goffinet B."/>
            <person name="Liu Y."/>
        </authorList>
    </citation>
    <scope>NUCLEOTIDE SEQUENCE</scope>
</reference>
<geneLocation type="mitochondrion" evidence="2"/>
<dbReference type="RefSeq" id="YP_009478059.1">
    <property type="nucleotide sequence ID" value="NC_037476.1"/>
</dbReference>
<dbReference type="AlphaFoldDB" id="A0A2P1L4V0"/>
<feature type="transmembrane region" description="Helical" evidence="1">
    <location>
        <begin position="98"/>
        <end position="116"/>
    </location>
</feature>
<organism evidence="2">
    <name type="scientific">Anthoceros angustus</name>
    <name type="common">Hornwort</name>
    <name type="synonym">Anthoceros formosae</name>
    <dbReference type="NCBI Taxonomy" id="48387"/>
    <lineage>
        <taxon>Eukaryota</taxon>
        <taxon>Viridiplantae</taxon>
        <taxon>Streptophyta</taxon>
        <taxon>Embryophyta</taxon>
        <taxon>Anthocerotophyta</taxon>
        <taxon>Anthocerotopsida</taxon>
        <taxon>Anthocerotidae</taxon>
        <taxon>Anthocerotales</taxon>
        <taxon>Anthocerotaceae</taxon>
        <taxon>Anthoceros</taxon>
    </lineage>
</organism>
<keyword evidence="1" id="KW-1133">Transmembrane helix</keyword>
<proteinExistence type="predicted"/>
<keyword evidence="1" id="KW-0472">Membrane</keyword>
<gene>
    <name evidence="2" type="primary">ORF171</name>
    <name evidence="2" type="ORF">AnanMp23</name>
</gene>
<protein>
    <submittedName>
        <fullName evidence="2">Uncharacterized protein</fullName>
    </submittedName>
</protein>
<evidence type="ECO:0000256" key="1">
    <source>
        <dbReference type="SAM" id="Phobius"/>
    </source>
</evidence>
<evidence type="ECO:0000313" key="2">
    <source>
        <dbReference type="EMBL" id="AVP12837.1"/>
    </source>
</evidence>
<accession>A0A2P1L4V0</accession>
<sequence length="170" mass="19131">MRDTREWCVRGCLPVIPENCSRYLLSGLLRVTLSPKGRRSPRRPSPHQGHLHQVRERGLIKKVKGLQARPQWFLSGSTEVLGSWLEKLAASFLPIGKGWLPSVLSFSSVFSSYSLVKNGSFWAIFLFGLYEGTLLFTACFFSCSVRFFSCFVASSKPSQVARVIQSKQLL</sequence>
<keyword evidence="2" id="KW-0496">Mitochondrion</keyword>